<reference evidence="2" key="1">
    <citation type="submission" date="2016-06" db="EMBL/GenBank/DDBJ databases">
        <authorList>
            <person name="Varghese N."/>
            <person name="Submissions Spin"/>
        </authorList>
    </citation>
    <scope>NUCLEOTIDE SEQUENCE [LARGE SCALE GENOMIC DNA]</scope>
    <source>
        <strain evidence="2">DSM 43816</strain>
    </source>
</reference>
<organism evidence="1 2">
    <name type="scientific">Micromonospora echinospora</name>
    <name type="common">Micromonospora purpurea</name>
    <dbReference type="NCBI Taxonomy" id="1877"/>
    <lineage>
        <taxon>Bacteria</taxon>
        <taxon>Bacillati</taxon>
        <taxon>Actinomycetota</taxon>
        <taxon>Actinomycetes</taxon>
        <taxon>Micromonosporales</taxon>
        <taxon>Micromonosporaceae</taxon>
        <taxon>Micromonospora</taxon>
    </lineage>
</organism>
<gene>
    <name evidence="1" type="ORF">GA0070618_6630</name>
</gene>
<name>A0A1C5AAP3_MICEC</name>
<evidence type="ECO:0000313" key="1">
    <source>
        <dbReference type="EMBL" id="SCF42229.1"/>
    </source>
</evidence>
<dbReference type="OrthoDB" id="10008638at2"/>
<sequence length="174" mass="18294">MSEAYFGRLRVSDIFDGDGEMRFEGVGSGGVGTYVKRAEVARLRDHLTAVLGDGPKPVAGDAGAVEVGREYRLLPGACRSGGYAALTDYFGPARVRVIRLPDADGDVFVETCDGARSVYVLPQYLAPLDPSPAPAAADVVRAARETAAEAGRLGMRNVSSLFGRFADALEGKAP</sequence>
<keyword evidence="2" id="KW-1185">Reference proteome</keyword>
<evidence type="ECO:0000313" key="2">
    <source>
        <dbReference type="Proteomes" id="UP000198253"/>
    </source>
</evidence>
<dbReference type="InParanoid" id="A0A1C5AAP3"/>
<protein>
    <submittedName>
        <fullName evidence="1">Uncharacterized protein</fullName>
    </submittedName>
</protein>
<dbReference type="AlphaFoldDB" id="A0A1C5AAP3"/>
<dbReference type="Proteomes" id="UP000198253">
    <property type="component" value="Chromosome I"/>
</dbReference>
<dbReference type="RefSeq" id="WP_088985118.1">
    <property type="nucleotide sequence ID" value="NZ_LT607413.1"/>
</dbReference>
<accession>A0A1C5AAP3</accession>
<dbReference type="EMBL" id="LT607413">
    <property type="protein sequence ID" value="SCF42229.1"/>
    <property type="molecule type" value="Genomic_DNA"/>
</dbReference>
<proteinExistence type="predicted"/>